<feature type="transmembrane region" description="Helical" evidence="1">
    <location>
        <begin position="88"/>
        <end position="107"/>
    </location>
</feature>
<evidence type="ECO:0000313" key="3">
    <source>
        <dbReference type="Proteomes" id="UP000735302"/>
    </source>
</evidence>
<dbReference type="Proteomes" id="UP000735302">
    <property type="component" value="Unassembled WGS sequence"/>
</dbReference>
<evidence type="ECO:0000256" key="1">
    <source>
        <dbReference type="SAM" id="Phobius"/>
    </source>
</evidence>
<keyword evidence="1" id="KW-1133">Transmembrane helix</keyword>
<keyword evidence="3" id="KW-1185">Reference proteome</keyword>
<name>A0AAV3ZHT5_9GAST</name>
<keyword evidence="1" id="KW-0812">Transmembrane</keyword>
<gene>
    <name evidence="2" type="ORF">PoB_002170000</name>
</gene>
<reference evidence="2 3" key="1">
    <citation type="journal article" date="2021" name="Elife">
        <title>Chloroplast acquisition without the gene transfer in kleptoplastic sea slugs, Plakobranchus ocellatus.</title>
        <authorList>
            <person name="Maeda T."/>
            <person name="Takahashi S."/>
            <person name="Yoshida T."/>
            <person name="Shimamura S."/>
            <person name="Takaki Y."/>
            <person name="Nagai Y."/>
            <person name="Toyoda A."/>
            <person name="Suzuki Y."/>
            <person name="Arimoto A."/>
            <person name="Ishii H."/>
            <person name="Satoh N."/>
            <person name="Nishiyama T."/>
            <person name="Hasebe M."/>
            <person name="Maruyama T."/>
            <person name="Minagawa J."/>
            <person name="Obokata J."/>
            <person name="Shigenobu S."/>
        </authorList>
    </citation>
    <scope>NUCLEOTIDE SEQUENCE [LARGE SCALE GENOMIC DNA]</scope>
</reference>
<keyword evidence="1" id="KW-0472">Membrane</keyword>
<feature type="transmembrane region" description="Helical" evidence="1">
    <location>
        <begin position="119"/>
        <end position="143"/>
    </location>
</feature>
<proteinExistence type="predicted"/>
<comment type="caution">
    <text evidence="2">The sequence shown here is derived from an EMBL/GenBank/DDBJ whole genome shotgun (WGS) entry which is preliminary data.</text>
</comment>
<protein>
    <submittedName>
        <fullName evidence="2">Uncharacterized protein</fullName>
    </submittedName>
</protein>
<organism evidence="2 3">
    <name type="scientific">Plakobranchus ocellatus</name>
    <dbReference type="NCBI Taxonomy" id="259542"/>
    <lineage>
        <taxon>Eukaryota</taxon>
        <taxon>Metazoa</taxon>
        <taxon>Spiralia</taxon>
        <taxon>Lophotrochozoa</taxon>
        <taxon>Mollusca</taxon>
        <taxon>Gastropoda</taxon>
        <taxon>Heterobranchia</taxon>
        <taxon>Euthyneura</taxon>
        <taxon>Panpulmonata</taxon>
        <taxon>Sacoglossa</taxon>
        <taxon>Placobranchoidea</taxon>
        <taxon>Plakobranchidae</taxon>
        <taxon>Plakobranchus</taxon>
    </lineage>
</organism>
<dbReference type="EMBL" id="BLXT01002484">
    <property type="protein sequence ID" value="GFN95194.1"/>
    <property type="molecule type" value="Genomic_DNA"/>
</dbReference>
<accession>A0AAV3ZHT5</accession>
<sequence length="145" mass="15800">MQKGIARSSEPIGRHEILRCESSEPAGASPAYIRVIVELKAVQDISQITPEDFWVLHDGIDVGTRILCYMVANVSAQLFQQGSQTAKIAPVLSVISHLWYSTLYAVYGSEESYRNLAAMVILDATVLLPLIITLDLLGNVIAITG</sequence>
<evidence type="ECO:0000313" key="2">
    <source>
        <dbReference type="EMBL" id="GFN95194.1"/>
    </source>
</evidence>
<dbReference type="AlphaFoldDB" id="A0AAV3ZHT5"/>